<protein>
    <submittedName>
        <fullName evidence="4">ABC transporter ATP-binding protein</fullName>
    </submittedName>
</protein>
<evidence type="ECO:0000256" key="2">
    <source>
        <dbReference type="ARBA" id="ARBA00022840"/>
    </source>
</evidence>
<dbReference type="EMBL" id="CP095071">
    <property type="protein sequence ID" value="UOQ86794.1"/>
    <property type="molecule type" value="Genomic_DNA"/>
</dbReference>
<dbReference type="InterPro" id="IPR003439">
    <property type="entry name" value="ABC_transporter-like_ATP-bd"/>
</dbReference>
<name>A0ABY4GRA9_9BACI</name>
<keyword evidence="5" id="KW-1185">Reference proteome</keyword>
<evidence type="ECO:0000313" key="5">
    <source>
        <dbReference type="Proteomes" id="UP000831537"/>
    </source>
</evidence>
<feature type="domain" description="ABC transporter" evidence="3">
    <location>
        <begin position="2"/>
        <end position="223"/>
    </location>
</feature>
<proteinExistence type="predicted"/>
<dbReference type="PANTHER" id="PTHR43582">
    <property type="entry name" value="LINEARMYCIN RESISTANCE ATP-BINDING PROTEIN LNRL"/>
    <property type="match status" value="1"/>
</dbReference>
<accession>A0ABY4GRA9</accession>
<dbReference type="InterPro" id="IPR027417">
    <property type="entry name" value="P-loop_NTPase"/>
</dbReference>
<dbReference type="InterPro" id="IPR003593">
    <property type="entry name" value="AAA+_ATPase"/>
</dbReference>
<dbReference type="PROSITE" id="PS50893">
    <property type="entry name" value="ABC_TRANSPORTER_2"/>
    <property type="match status" value="1"/>
</dbReference>
<organism evidence="4 5">
    <name type="scientific">Gracilibacillus salinarum</name>
    <dbReference type="NCBI Taxonomy" id="2932255"/>
    <lineage>
        <taxon>Bacteria</taxon>
        <taxon>Bacillati</taxon>
        <taxon>Bacillota</taxon>
        <taxon>Bacilli</taxon>
        <taxon>Bacillales</taxon>
        <taxon>Bacillaceae</taxon>
        <taxon>Gracilibacillus</taxon>
    </lineage>
</organism>
<dbReference type="SMART" id="SM00382">
    <property type="entry name" value="AAA"/>
    <property type="match status" value="1"/>
</dbReference>
<evidence type="ECO:0000313" key="4">
    <source>
        <dbReference type="EMBL" id="UOQ86794.1"/>
    </source>
</evidence>
<dbReference type="PROSITE" id="PS00211">
    <property type="entry name" value="ABC_TRANSPORTER_1"/>
    <property type="match status" value="1"/>
</dbReference>
<keyword evidence="1" id="KW-0547">Nucleotide-binding</keyword>
<reference evidence="4 5" key="1">
    <citation type="submission" date="2022-04" db="EMBL/GenBank/DDBJ databases">
        <title>Gracilibacillus sp. isolated from saltern.</title>
        <authorList>
            <person name="Won M."/>
            <person name="Lee C.-M."/>
            <person name="Woen H.-Y."/>
            <person name="Kwon S.-W."/>
        </authorList>
    </citation>
    <scope>NUCLEOTIDE SEQUENCE [LARGE SCALE GENOMIC DNA]</scope>
    <source>
        <strain evidence="4 5">SSPM10-3</strain>
    </source>
</reference>
<dbReference type="InterPro" id="IPR017871">
    <property type="entry name" value="ABC_transporter-like_CS"/>
</dbReference>
<dbReference type="Pfam" id="PF00005">
    <property type="entry name" value="ABC_tran"/>
    <property type="match status" value="1"/>
</dbReference>
<dbReference type="GO" id="GO:0005524">
    <property type="term" value="F:ATP binding"/>
    <property type="evidence" value="ECO:0007669"/>
    <property type="project" value="UniProtKB-KW"/>
</dbReference>
<dbReference type="PANTHER" id="PTHR43582:SF2">
    <property type="entry name" value="LINEARMYCIN RESISTANCE ATP-BINDING PROTEIN LNRL"/>
    <property type="match status" value="1"/>
</dbReference>
<gene>
    <name evidence="4" type="ORF">MUN87_07880</name>
</gene>
<evidence type="ECO:0000256" key="1">
    <source>
        <dbReference type="ARBA" id="ARBA00022741"/>
    </source>
</evidence>
<dbReference type="SUPFAM" id="SSF52540">
    <property type="entry name" value="P-loop containing nucleoside triphosphate hydrolases"/>
    <property type="match status" value="1"/>
</dbReference>
<dbReference type="Proteomes" id="UP000831537">
    <property type="component" value="Chromosome"/>
</dbReference>
<dbReference type="Gene3D" id="3.40.50.300">
    <property type="entry name" value="P-loop containing nucleotide triphosphate hydrolases"/>
    <property type="match status" value="1"/>
</dbReference>
<sequence>MLTLDNISKYYAKHQAVANVSMHIPRGTCYGLVGPNGAGKSTLLKIIASIIQNYSGAIQFASSDTRIGYIPQEISLEEKITANDNLLFFGRLSGLRGKRLTKRVDEVLSEIGLTEQGRDKVGTFSGGMKRRLNIGCGLLHQPNLIIMDEPTVGIDPQSRRYIFSMIEQLKKEGCTIIYASHYMEEIEQLCDETAFMDNGEIIEKGRIESLIEKHAVPSIYVKGQECLPAVLSETDSVIEKDGGYVITTSNPLTSIEQIIRNCQGHHGELERLELVKPRLEDIFFSLTGSQLRD</sequence>
<keyword evidence="2 4" id="KW-0067">ATP-binding</keyword>
<evidence type="ECO:0000259" key="3">
    <source>
        <dbReference type="PROSITE" id="PS50893"/>
    </source>
</evidence>